<name>A0ACC1N525_9HYPO</name>
<evidence type="ECO:0000313" key="1">
    <source>
        <dbReference type="EMBL" id="KAJ2974385.1"/>
    </source>
</evidence>
<protein>
    <submittedName>
        <fullName evidence="1">Uncharacterized protein</fullName>
    </submittedName>
</protein>
<sequence>MTKETLLITGATGMIGFKTLILLLQQDKYNIRVAVRSQASFDKLLTPKVILPFASQIDHVIVPDITVAGAYDDAVKGATYVVHAASPLPTASISDHEEDLIKPAIQGTIGILESAYKTTGVKKIVITASIASIADSDFIASGGVVTEKVRSVNTTRPFTNAAVAYGASKALSFQAADEFIADKKPAFIVVKLLPTFVIGRDETVTAAAEIVKGTNGVLMGPVLGHPAPYLRTGASVHLDDVAELHTLALDPSINQNEDFLVSNPVSFQWADSFDIVKRRYPKQYAAGLFKFDSIPRPESRIAKLDTSKVTKTFGIEFKSFEEQVTSVVDHFLELAGAN</sequence>
<keyword evidence="2" id="KW-1185">Reference proteome</keyword>
<reference evidence="1" key="1">
    <citation type="submission" date="2022-08" db="EMBL/GenBank/DDBJ databases">
        <title>Genome Sequence of Lecanicillium fungicola.</title>
        <authorList>
            <person name="Buettner E."/>
        </authorList>
    </citation>
    <scope>NUCLEOTIDE SEQUENCE</scope>
    <source>
        <strain evidence="1">Babe33</strain>
    </source>
</reference>
<accession>A0ACC1N525</accession>
<organism evidence="1 2">
    <name type="scientific">Zarea fungicola</name>
    <dbReference type="NCBI Taxonomy" id="93591"/>
    <lineage>
        <taxon>Eukaryota</taxon>
        <taxon>Fungi</taxon>
        <taxon>Dikarya</taxon>
        <taxon>Ascomycota</taxon>
        <taxon>Pezizomycotina</taxon>
        <taxon>Sordariomycetes</taxon>
        <taxon>Hypocreomycetidae</taxon>
        <taxon>Hypocreales</taxon>
        <taxon>Cordycipitaceae</taxon>
        <taxon>Zarea</taxon>
    </lineage>
</organism>
<proteinExistence type="predicted"/>
<gene>
    <name evidence="1" type="ORF">NQ176_g6085</name>
</gene>
<dbReference type="Proteomes" id="UP001143910">
    <property type="component" value="Unassembled WGS sequence"/>
</dbReference>
<dbReference type="EMBL" id="JANJQO010000835">
    <property type="protein sequence ID" value="KAJ2974385.1"/>
    <property type="molecule type" value="Genomic_DNA"/>
</dbReference>
<evidence type="ECO:0000313" key="2">
    <source>
        <dbReference type="Proteomes" id="UP001143910"/>
    </source>
</evidence>
<comment type="caution">
    <text evidence="1">The sequence shown here is derived from an EMBL/GenBank/DDBJ whole genome shotgun (WGS) entry which is preliminary data.</text>
</comment>